<protein>
    <recommendedName>
        <fullName evidence="3">Zinc finger BED domain-containing protein 5</fullName>
    </recommendedName>
</protein>
<comment type="caution">
    <text evidence="1">The sequence shown here is derived from an EMBL/GenBank/DDBJ whole genome shotgun (WGS) entry which is preliminary data.</text>
</comment>
<evidence type="ECO:0000313" key="2">
    <source>
        <dbReference type="Proteomes" id="UP001314205"/>
    </source>
</evidence>
<dbReference type="PANTHER" id="PTHR45913">
    <property type="entry name" value="EPM2A-INTERACTING PROTEIN 1"/>
    <property type="match status" value="1"/>
</dbReference>
<accession>A0AAV1LV21</accession>
<dbReference type="Proteomes" id="UP001314205">
    <property type="component" value="Unassembled WGS sequence"/>
</dbReference>
<dbReference type="PANTHER" id="PTHR45913:SF19">
    <property type="entry name" value="LOW QUALITY PROTEIN: ZINC FINGER BED DOMAIN-CONTAINING PROTEIN 5-LIKE"/>
    <property type="match status" value="1"/>
</dbReference>
<dbReference type="EMBL" id="CAVLGL010000115">
    <property type="protein sequence ID" value="CAK1599323.1"/>
    <property type="molecule type" value="Genomic_DNA"/>
</dbReference>
<reference evidence="1 2" key="1">
    <citation type="submission" date="2023-11" db="EMBL/GenBank/DDBJ databases">
        <authorList>
            <person name="Hedman E."/>
            <person name="Englund M."/>
            <person name="Stromberg M."/>
            <person name="Nyberg Akerstrom W."/>
            <person name="Nylinder S."/>
            <person name="Jareborg N."/>
            <person name="Kallberg Y."/>
            <person name="Kronander E."/>
        </authorList>
    </citation>
    <scope>NUCLEOTIDE SEQUENCE [LARGE SCALE GENOMIC DNA]</scope>
</reference>
<proteinExistence type="predicted"/>
<evidence type="ECO:0008006" key="3">
    <source>
        <dbReference type="Google" id="ProtNLM"/>
    </source>
</evidence>
<sequence length="368" mass="42204">MHVTQTIDEKATEASYLVSYRIAQAGEAHTIAENLIKPCVLDITKCILDEKSAKHLSTVPLSNNTVSRRIHDLASYVKQELVARLQKTRFALQMDESTDVTGLAILLDIVRYPYERYFEEDMLMCSPLPTNTTGEEIFNKINIFFKENNLSWNDCIDICTDGAKAMTGKTAGAVSRIKSKAPNCSSSHSILHKQVLAMKQMPSNLKLVMDEVVKTINFIKSRPLQSRLFSLLCEDYGSKHKTLLLHTEVRWLSRGKTLTRLFELRAELQMFLSADTVSFNLKDRLYDKTSLFRLSFMADIFQKLNELNLSLQGKQTTVFQAYSKITTFKRKLDFWIICVGKREIESFTSLNEFVSDNDSEMFQYDVFE</sequence>
<organism evidence="1 2">
    <name type="scientific">Parnassius mnemosyne</name>
    <name type="common">clouded apollo</name>
    <dbReference type="NCBI Taxonomy" id="213953"/>
    <lineage>
        <taxon>Eukaryota</taxon>
        <taxon>Metazoa</taxon>
        <taxon>Ecdysozoa</taxon>
        <taxon>Arthropoda</taxon>
        <taxon>Hexapoda</taxon>
        <taxon>Insecta</taxon>
        <taxon>Pterygota</taxon>
        <taxon>Neoptera</taxon>
        <taxon>Endopterygota</taxon>
        <taxon>Lepidoptera</taxon>
        <taxon>Glossata</taxon>
        <taxon>Ditrysia</taxon>
        <taxon>Papilionoidea</taxon>
        <taxon>Papilionidae</taxon>
        <taxon>Parnassiinae</taxon>
        <taxon>Parnassini</taxon>
        <taxon>Parnassius</taxon>
        <taxon>Driopa</taxon>
    </lineage>
</organism>
<name>A0AAV1LV21_9NEOP</name>
<gene>
    <name evidence="1" type="ORF">PARMNEM_LOCUS18214</name>
</gene>
<evidence type="ECO:0000313" key="1">
    <source>
        <dbReference type="EMBL" id="CAK1599323.1"/>
    </source>
</evidence>
<dbReference type="AlphaFoldDB" id="A0AAV1LV21"/>
<keyword evidence="2" id="KW-1185">Reference proteome</keyword>